<organism evidence="5 6">
    <name type="scientific">Microbacterium soli</name>
    <dbReference type="NCBI Taxonomy" id="446075"/>
    <lineage>
        <taxon>Bacteria</taxon>
        <taxon>Bacillati</taxon>
        <taxon>Actinomycetota</taxon>
        <taxon>Actinomycetes</taxon>
        <taxon>Micrococcales</taxon>
        <taxon>Microbacteriaceae</taxon>
        <taxon>Microbacterium</taxon>
    </lineage>
</organism>
<evidence type="ECO:0000313" key="6">
    <source>
        <dbReference type="Proteomes" id="UP001501591"/>
    </source>
</evidence>
<accession>A0ABP7MXQ5</accession>
<name>A0ABP7MXQ5_9MICO</name>
<dbReference type="EMBL" id="BAABCP010000001">
    <property type="protein sequence ID" value="GAA3930887.1"/>
    <property type="molecule type" value="Genomic_DNA"/>
</dbReference>
<evidence type="ECO:0000256" key="3">
    <source>
        <dbReference type="ARBA" id="ARBA00022840"/>
    </source>
</evidence>
<sequence length="79" mass="8507">MSVMAQAIREAHSALDLTILLVEHNMSFVMGLADTVSVLDFGRIIATGTPAHVTRDPQVIRSYLGLDAGSSDSYEKGEE</sequence>
<evidence type="ECO:0000259" key="4">
    <source>
        <dbReference type="Pfam" id="PF12399"/>
    </source>
</evidence>
<dbReference type="Pfam" id="PF12399">
    <property type="entry name" value="BCA_ABC_TP_C"/>
    <property type="match status" value="1"/>
</dbReference>
<keyword evidence="2" id="KW-0547">Nucleotide-binding</keyword>
<protein>
    <recommendedName>
        <fullName evidence="4">Branched-chain amino acid ATP-binding cassette transporter C-terminal domain-containing protein</fullName>
    </recommendedName>
</protein>
<dbReference type="Gene3D" id="3.40.50.300">
    <property type="entry name" value="P-loop containing nucleotide triphosphate hydrolases"/>
    <property type="match status" value="1"/>
</dbReference>
<keyword evidence="1" id="KW-0813">Transport</keyword>
<dbReference type="PANTHER" id="PTHR45772">
    <property type="entry name" value="CONSERVED COMPONENT OF ABC TRANSPORTER FOR NATURAL AMINO ACIDS-RELATED"/>
    <property type="match status" value="1"/>
</dbReference>
<gene>
    <name evidence="5" type="ORF">GCM10022383_06830</name>
</gene>
<dbReference type="InterPro" id="IPR027417">
    <property type="entry name" value="P-loop_NTPase"/>
</dbReference>
<evidence type="ECO:0000256" key="2">
    <source>
        <dbReference type="ARBA" id="ARBA00022741"/>
    </source>
</evidence>
<dbReference type="InterPro" id="IPR051120">
    <property type="entry name" value="ABC_AA/LPS_Transport"/>
</dbReference>
<keyword evidence="3" id="KW-0067">ATP-binding</keyword>
<proteinExistence type="predicted"/>
<keyword evidence="6" id="KW-1185">Reference proteome</keyword>
<dbReference type="Proteomes" id="UP001501591">
    <property type="component" value="Unassembled WGS sequence"/>
</dbReference>
<dbReference type="InterPro" id="IPR032823">
    <property type="entry name" value="BCA_ABC_TP_C"/>
</dbReference>
<evidence type="ECO:0000313" key="5">
    <source>
        <dbReference type="EMBL" id="GAA3930887.1"/>
    </source>
</evidence>
<evidence type="ECO:0000256" key="1">
    <source>
        <dbReference type="ARBA" id="ARBA00022448"/>
    </source>
</evidence>
<reference evidence="6" key="1">
    <citation type="journal article" date="2019" name="Int. J. Syst. Evol. Microbiol.">
        <title>The Global Catalogue of Microorganisms (GCM) 10K type strain sequencing project: providing services to taxonomists for standard genome sequencing and annotation.</title>
        <authorList>
            <consortium name="The Broad Institute Genomics Platform"/>
            <consortium name="The Broad Institute Genome Sequencing Center for Infectious Disease"/>
            <person name="Wu L."/>
            <person name="Ma J."/>
        </authorList>
    </citation>
    <scope>NUCLEOTIDE SEQUENCE [LARGE SCALE GENOMIC DNA]</scope>
    <source>
        <strain evidence="6">JCM 17024</strain>
    </source>
</reference>
<dbReference type="SUPFAM" id="SSF52540">
    <property type="entry name" value="P-loop containing nucleoside triphosphate hydrolases"/>
    <property type="match status" value="1"/>
</dbReference>
<comment type="caution">
    <text evidence="5">The sequence shown here is derived from an EMBL/GenBank/DDBJ whole genome shotgun (WGS) entry which is preliminary data.</text>
</comment>
<feature type="domain" description="Branched-chain amino acid ATP-binding cassette transporter C-terminal" evidence="4">
    <location>
        <begin position="43"/>
        <end position="65"/>
    </location>
</feature>